<gene>
    <name evidence="3" type="ORF">EAS64_23285</name>
</gene>
<keyword evidence="2" id="KW-1133">Transmembrane helix</keyword>
<evidence type="ECO:0000256" key="1">
    <source>
        <dbReference type="SAM" id="MobiDB-lite"/>
    </source>
</evidence>
<dbReference type="AlphaFoldDB" id="A0A6P2BYR9"/>
<name>A0A6P2BYR9_9ACTN</name>
<evidence type="ECO:0000256" key="2">
    <source>
        <dbReference type="SAM" id="Phobius"/>
    </source>
</evidence>
<reference evidence="3 4" key="1">
    <citation type="submission" date="2018-11" db="EMBL/GenBank/DDBJ databases">
        <title>Trebonia kvetii gen.nov., sp.nov., a novel acidophilic actinobacterium, and proposal of the new actinobacterial family Treboniaceae fam. nov.</title>
        <authorList>
            <person name="Rapoport D."/>
            <person name="Sagova-Mareckova M."/>
            <person name="Sedlacek I."/>
            <person name="Provaznik J."/>
            <person name="Kralova S."/>
            <person name="Pavlinic D."/>
            <person name="Benes V."/>
            <person name="Kopecky J."/>
        </authorList>
    </citation>
    <scope>NUCLEOTIDE SEQUENCE [LARGE SCALE GENOMIC DNA]</scope>
    <source>
        <strain evidence="3 4">15Tr583</strain>
    </source>
</reference>
<keyword evidence="2" id="KW-0472">Membrane</keyword>
<proteinExistence type="predicted"/>
<keyword evidence="2" id="KW-0812">Transmembrane</keyword>
<sequence>MRTVATTGQVWAIVIVSVLVTAFLVAATAVAYSWQNRYHRRLRAAGLWQMATAPVIGPGPTVDAPGIVSTAAGRMGPDGPQIADTLAARAAVAPMEETAAGEVYVPAQRLREAAPMPVSEEDLAAEGQGEVPTRVDLPAQRSVREDEQAQPMQSRPGSTGADDPGRV</sequence>
<evidence type="ECO:0000313" key="4">
    <source>
        <dbReference type="Proteomes" id="UP000460272"/>
    </source>
</evidence>
<feature type="transmembrane region" description="Helical" evidence="2">
    <location>
        <begin position="12"/>
        <end position="34"/>
    </location>
</feature>
<accession>A0A6P2BYR9</accession>
<dbReference type="Proteomes" id="UP000460272">
    <property type="component" value="Unassembled WGS sequence"/>
</dbReference>
<keyword evidence="4" id="KW-1185">Reference proteome</keyword>
<dbReference type="EMBL" id="RPFW01000004">
    <property type="protein sequence ID" value="TVZ03335.1"/>
    <property type="molecule type" value="Genomic_DNA"/>
</dbReference>
<evidence type="ECO:0000313" key="3">
    <source>
        <dbReference type="EMBL" id="TVZ03335.1"/>
    </source>
</evidence>
<protein>
    <submittedName>
        <fullName evidence="3">Uncharacterized protein</fullName>
    </submittedName>
</protein>
<comment type="caution">
    <text evidence="3">The sequence shown here is derived from an EMBL/GenBank/DDBJ whole genome shotgun (WGS) entry which is preliminary data.</text>
</comment>
<feature type="region of interest" description="Disordered" evidence="1">
    <location>
        <begin position="117"/>
        <end position="167"/>
    </location>
</feature>
<organism evidence="3 4">
    <name type="scientific">Trebonia kvetii</name>
    <dbReference type="NCBI Taxonomy" id="2480626"/>
    <lineage>
        <taxon>Bacteria</taxon>
        <taxon>Bacillati</taxon>
        <taxon>Actinomycetota</taxon>
        <taxon>Actinomycetes</taxon>
        <taxon>Streptosporangiales</taxon>
        <taxon>Treboniaceae</taxon>
        <taxon>Trebonia</taxon>
    </lineage>
</organism>